<organism evidence="2 3">
    <name type="scientific">Spirosoma linguale (strain ATCC 33905 / DSM 74 / LMG 10896 / Claus 1)</name>
    <dbReference type="NCBI Taxonomy" id="504472"/>
    <lineage>
        <taxon>Bacteria</taxon>
        <taxon>Pseudomonadati</taxon>
        <taxon>Bacteroidota</taxon>
        <taxon>Cytophagia</taxon>
        <taxon>Cytophagales</taxon>
        <taxon>Cytophagaceae</taxon>
        <taxon>Spirosoma</taxon>
    </lineage>
</organism>
<dbReference type="KEGG" id="sli:Slin_2739"/>
<dbReference type="AlphaFoldDB" id="D2QIH0"/>
<protein>
    <recommendedName>
        <fullName evidence="1">ER-bound oxygenase mpaB/mpaB'/Rubber oxygenase catalytic domain-containing protein</fullName>
    </recommendedName>
</protein>
<feature type="domain" description="ER-bound oxygenase mpaB/mpaB'/Rubber oxygenase catalytic" evidence="1">
    <location>
        <begin position="66"/>
        <end position="232"/>
    </location>
</feature>
<name>D2QIH0_SPILD</name>
<accession>D2QIH0</accession>
<keyword evidence="3" id="KW-1185">Reference proteome</keyword>
<sequence>MNRHGVNPAPASQLQILQQLILMTYFVKSDSIVRQIWGDADVILLVFAGSAAEFALNRAVDWLFFTGKLPADPIARLFSTVRYAQEIVFAPEAKAREAIARMSAIHGGVEQKRGYQIPDWAYRDVLYMLIDYSMRSFETLHRPLTNPEKEEVFGTFREVGAGMHVPDLPSTFSDWQIDREAHLNRDLVRSEFTDKLFQRYREQLGNWRYDLLRQAQAVLVPKQVSQRLALPAKPVLAYSMGAYKILNTLGLRSLVQRILLPTAYLEQIRGLDR</sequence>
<dbReference type="STRING" id="504472.Slin_2739"/>
<dbReference type="HOGENOM" id="CLU_1061329_0_0_10"/>
<evidence type="ECO:0000313" key="3">
    <source>
        <dbReference type="Proteomes" id="UP000002028"/>
    </source>
</evidence>
<dbReference type="GO" id="GO:0016491">
    <property type="term" value="F:oxidoreductase activity"/>
    <property type="evidence" value="ECO:0007669"/>
    <property type="project" value="InterPro"/>
</dbReference>
<dbReference type="eggNOG" id="COG3662">
    <property type="taxonomic scope" value="Bacteria"/>
</dbReference>
<gene>
    <name evidence="2" type="ordered locus">Slin_2739</name>
</gene>
<evidence type="ECO:0000259" key="1">
    <source>
        <dbReference type="Pfam" id="PF09995"/>
    </source>
</evidence>
<proteinExistence type="predicted"/>
<dbReference type="InterPro" id="IPR018713">
    <property type="entry name" value="MPAB/Lcp_cat_dom"/>
</dbReference>
<dbReference type="Proteomes" id="UP000002028">
    <property type="component" value="Chromosome"/>
</dbReference>
<reference evidence="2 3" key="1">
    <citation type="journal article" date="2010" name="Stand. Genomic Sci.">
        <title>Complete genome sequence of Spirosoma linguale type strain (1).</title>
        <authorList>
            <person name="Lail K."/>
            <person name="Sikorski J."/>
            <person name="Saunders E."/>
            <person name="Lapidus A."/>
            <person name="Glavina Del Rio T."/>
            <person name="Copeland A."/>
            <person name="Tice H."/>
            <person name="Cheng J.-F."/>
            <person name="Lucas S."/>
            <person name="Nolan M."/>
            <person name="Bruce D."/>
            <person name="Goodwin L."/>
            <person name="Pitluck S."/>
            <person name="Ivanova N."/>
            <person name="Mavromatis K."/>
            <person name="Ovchinnikova G."/>
            <person name="Pati A."/>
            <person name="Chen A."/>
            <person name="Palaniappan K."/>
            <person name="Land M."/>
            <person name="Hauser L."/>
            <person name="Chang Y.-J."/>
            <person name="Jeffries C.D."/>
            <person name="Chain P."/>
            <person name="Brettin T."/>
            <person name="Detter J.C."/>
            <person name="Schuetze A."/>
            <person name="Rohde M."/>
            <person name="Tindall B.J."/>
            <person name="Goeker M."/>
            <person name="Bristow J."/>
            <person name="Eisen J.A."/>
            <person name="Markowitz V."/>
            <person name="Hugenholtz P."/>
            <person name="Kyrpides N.C."/>
            <person name="Klenk H.-P."/>
            <person name="Chen F."/>
        </authorList>
    </citation>
    <scope>NUCLEOTIDE SEQUENCE [LARGE SCALE GENOMIC DNA]</scope>
    <source>
        <strain evidence="3">ATCC 33905 / DSM 74 / LMG 10896 / Claus 1</strain>
    </source>
</reference>
<evidence type="ECO:0000313" key="2">
    <source>
        <dbReference type="EMBL" id="ADB38754.1"/>
    </source>
</evidence>
<dbReference type="Pfam" id="PF09995">
    <property type="entry name" value="MPAB_Lcp_cat"/>
    <property type="match status" value="1"/>
</dbReference>
<dbReference type="EMBL" id="CP001769">
    <property type="protein sequence ID" value="ADB38754.1"/>
    <property type="molecule type" value="Genomic_DNA"/>
</dbReference>